<organism evidence="7 8">
    <name type="scientific">Neolentinus lepideus HHB14362 ss-1</name>
    <dbReference type="NCBI Taxonomy" id="1314782"/>
    <lineage>
        <taxon>Eukaryota</taxon>
        <taxon>Fungi</taxon>
        <taxon>Dikarya</taxon>
        <taxon>Basidiomycota</taxon>
        <taxon>Agaricomycotina</taxon>
        <taxon>Agaricomycetes</taxon>
        <taxon>Gloeophyllales</taxon>
        <taxon>Gloeophyllaceae</taxon>
        <taxon>Neolentinus</taxon>
    </lineage>
</organism>
<dbReference type="InterPro" id="IPR046341">
    <property type="entry name" value="SET_dom_sf"/>
</dbReference>
<dbReference type="PANTHER" id="PTHR12197:SF251">
    <property type="entry name" value="EG:BACR7C10.4 PROTEIN"/>
    <property type="match status" value="1"/>
</dbReference>
<keyword evidence="3" id="KW-0862">Zinc</keyword>
<evidence type="ECO:0000259" key="5">
    <source>
        <dbReference type="PROSITE" id="PS50280"/>
    </source>
</evidence>
<dbReference type="Gene3D" id="1.25.40.10">
    <property type="entry name" value="Tetratricopeptide repeat domain"/>
    <property type="match status" value="1"/>
</dbReference>
<dbReference type="EMBL" id="KV425585">
    <property type="protein sequence ID" value="KZT23432.1"/>
    <property type="molecule type" value="Genomic_DNA"/>
</dbReference>
<dbReference type="Pfam" id="PF00856">
    <property type="entry name" value="SET"/>
    <property type="match status" value="1"/>
</dbReference>
<feature type="domain" description="MYND-type" evidence="6">
    <location>
        <begin position="51"/>
        <end position="93"/>
    </location>
</feature>
<dbReference type="STRING" id="1314782.A0A165R7V5"/>
<proteinExistence type="predicted"/>
<sequence>MSLDLGKVKLGPHLTARNTAIANVLLRASETILSVPAWITALLLSEKGRRCDWCGCLPSPGCSLKKCTGCGSYWYCGSQCQLQQWKAHHKSICKYYALYEASSAYQSLSNEDKVDAILLSHTLAHLPWSQSDTTQLAEDSPRTVFGSLMQYRPEGFTLPTICGKISSTATNIDSIYARFGNNNFVLHSHLTPFAHGVFPLASRLFNHSCVPNAVARFVLNSGELPRMEMVAISEIRKDEEITIPYLDPAIPLDARQHQLRSRYGFACTCPLCLFQQSISPIPLAAPSDLKSLEATLRLETKVDDTETLTLSRNWNLPSLQEHLYPLLHPAYLPALSETFSKASHEGDYPIALESGLTLLAWYATVYPRNYPLIGMHSLELAKTAWNASIVGISGRSEEETVREARRYLRLAQQVLGVLGPEGDPGGPAEEISTLLELLVE</sequence>
<dbReference type="InterPro" id="IPR050869">
    <property type="entry name" value="H3K4_H4K5_MeTrfase"/>
</dbReference>
<protein>
    <submittedName>
        <fullName evidence="7">SET domain-containing protein</fullName>
    </submittedName>
</protein>
<evidence type="ECO:0000256" key="4">
    <source>
        <dbReference type="PROSITE-ProRule" id="PRU00134"/>
    </source>
</evidence>
<reference evidence="7 8" key="1">
    <citation type="journal article" date="2016" name="Mol. Biol. Evol.">
        <title>Comparative Genomics of Early-Diverging Mushroom-Forming Fungi Provides Insights into the Origins of Lignocellulose Decay Capabilities.</title>
        <authorList>
            <person name="Nagy L.G."/>
            <person name="Riley R."/>
            <person name="Tritt A."/>
            <person name="Adam C."/>
            <person name="Daum C."/>
            <person name="Floudas D."/>
            <person name="Sun H."/>
            <person name="Yadav J.S."/>
            <person name="Pangilinan J."/>
            <person name="Larsson K.H."/>
            <person name="Matsuura K."/>
            <person name="Barry K."/>
            <person name="Labutti K."/>
            <person name="Kuo R."/>
            <person name="Ohm R.A."/>
            <person name="Bhattacharya S.S."/>
            <person name="Shirouzu T."/>
            <person name="Yoshinaga Y."/>
            <person name="Martin F.M."/>
            <person name="Grigoriev I.V."/>
            <person name="Hibbett D.S."/>
        </authorList>
    </citation>
    <scope>NUCLEOTIDE SEQUENCE [LARGE SCALE GENOMIC DNA]</scope>
    <source>
        <strain evidence="7 8">HHB14362 ss-1</strain>
    </source>
</reference>
<gene>
    <name evidence="7" type="ORF">NEOLEDRAFT_1180084</name>
</gene>
<dbReference type="InterPro" id="IPR001214">
    <property type="entry name" value="SET_dom"/>
</dbReference>
<dbReference type="CDD" id="cd20071">
    <property type="entry name" value="SET_SMYD"/>
    <property type="match status" value="1"/>
</dbReference>
<keyword evidence="2 4" id="KW-0863">Zinc-finger</keyword>
<dbReference type="InterPro" id="IPR011990">
    <property type="entry name" value="TPR-like_helical_dom_sf"/>
</dbReference>
<dbReference type="PROSITE" id="PS50280">
    <property type="entry name" value="SET"/>
    <property type="match status" value="1"/>
</dbReference>
<name>A0A165R7V5_9AGAM</name>
<dbReference type="Gene3D" id="6.10.140.2220">
    <property type="match status" value="1"/>
</dbReference>
<evidence type="ECO:0000259" key="6">
    <source>
        <dbReference type="PROSITE" id="PS50865"/>
    </source>
</evidence>
<accession>A0A165R7V5</accession>
<dbReference type="AlphaFoldDB" id="A0A165R7V5"/>
<evidence type="ECO:0000256" key="3">
    <source>
        <dbReference type="ARBA" id="ARBA00022833"/>
    </source>
</evidence>
<dbReference type="Pfam" id="PF01753">
    <property type="entry name" value="zf-MYND"/>
    <property type="match status" value="1"/>
</dbReference>
<dbReference type="PANTHER" id="PTHR12197">
    <property type="entry name" value="HISTONE-LYSINE N-METHYLTRANSFERASE SMYD"/>
    <property type="match status" value="1"/>
</dbReference>
<evidence type="ECO:0000256" key="2">
    <source>
        <dbReference type="ARBA" id="ARBA00022771"/>
    </source>
</evidence>
<dbReference type="GO" id="GO:0008270">
    <property type="term" value="F:zinc ion binding"/>
    <property type="evidence" value="ECO:0007669"/>
    <property type="project" value="UniProtKB-KW"/>
</dbReference>
<dbReference type="SUPFAM" id="SSF82199">
    <property type="entry name" value="SET domain"/>
    <property type="match status" value="2"/>
</dbReference>
<dbReference type="Gene3D" id="1.10.220.160">
    <property type="match status" value="1"/>
</dbReference>
<evidence type="ECO:0000313" key="8">
    <source>
        <dbReference type="Proteomes" id="UP000076761"/>
    </source>
</evidence>
<evidence type="ECO:0000256" key="1">
    <source>
        <dbReference type="ARBA" id="ARBA00022723"/>
    </source>
</evidence>
<dbReference type="Proteomes" id="UP000076761">
    <property type="component" value="Unassembled WGS sequence"/>
</dbReference>
<dbReference type="PROSITE" id="PS01360">
    <property type="entry name" value="ZF_MYND_1"/>
    <property type="match status" value="1"/>
</dbReference>
<keyword evidence="8" id="KW-1185">Reference proteome</keyword>
<keyword evidence="1" id="KW-0479">Metal-binding</keyword>
<dbReference type="PROSITE" id="PS50865">
    <property type="entry name" value="ZF_MYND_2"/>
    <property type="match status" value="1"/>
</dbReference>
<evidence type="ECO:0000313" key="7">
    <source>
        <dbReference type="EMBL" id="KZT23432.1"/>
    </source>
</evidence>
<feature type="domain" description="SET" evidence="5">
    <location>
        <begin position="60"/>
        <end position="246"/>
    </location>
</feature>
<dbReference type="Gene3D" id="2.170.270.10">
    <property type="entry name" value="SET domain"/>
    <property type="match status" value="1"/>
</dbReference>
<dbReference type="InParanoid" id="A0A165R7V5"/>
<dbReference type="GO" id="GO:0005634">
    <property type="term" value="C:nucleus"/>
    <property type="evidence" value="ECO:0007669"/>
    <property type="project" value="TreeGrafter"/>
</dbReference>
<dbReference type="InterPro" id="IPR002893">
    <property type="entry name" value="Znf_MYND"/>
</dbReference>
<dbReference type="OrthoDB" id="5945798at2759"/>